<keyword evidence="1" id="KW-0732">Signal</keyword>
<dbReference type="EMBL" id="FPBO01000005">
    <property type="protein sequence ID" value="SFU57185.1"/>
    <property type="molecule type" value="Genomic_DNA"/>
</dbReference>
<dbReference type="OrthoDB" id="8365150at2"/>
<feature type="signal peptide" evidence="1">
    <location>
        <begin position="1"/>
        <end position="20"/>
    </location>
</feature>
<dbReference type="STRING" id="1035707.SAMN05216552_100574"/>
<dbReference type="RefSeq" id="WP_093554859.1">
    <property type="nucleotide sequence ID" value="NZ_FPBO01000005.1"/>
</dbReference>
<evidence type="ECO:0000313" key="3">
    <source>
        <dbReference type="Proteomes" id="UP000199391"/>
    </source>
</evidence>
<feature type="chain" id="PRO_5011642507" description="Transcriptional regulator" evidence="1">
    <location>
        <begin position="21"/>
        <end position="189"/>
    </location>
</feature>
<protein>
    <recommendedName>
        <fullName evidence="4">Transcriptional regulator</fullName>
    </recommendedName>
</protein>
<dbReference type="AlphaFoldDB" id="A0A1I7H906"/>
<accession>A0A1I7H906</accession>
<sequence>MKPQFVVLAGLAASSLLALAQPAPQLPAPWMVAGQSPHQYEAGVDADGRGSGAKGAKYLRHANGDGASWATLMQQFSAESYRGKRVRFSANVRTQDVTWSGLWMRVDLDNNASGPFYNSQDRPIKGTTSWARRSVVLDVPANAKVISIGVIGDGKGETWIDELKVEAVGENVPVDKFPNRPELPKAPTL</sequence>
<dbReference type="Gene3D" id="2.60.120.260">
    <property type="entry name" value="Galactose-binding domain-like"/>
    <property type="match status" value="1"/>
</dbReference>
<evidence type="ECO:0000256" key="1">
    <source>
        <dbReference type="SAM" id="SignalP"/>
    </source>
</evidence>
<evidence type="ECO:0008006" key="4">
    <source>
        <dbReference type="Google" id="ProtNLM"/>
    </source>
</evidence>
<dbReference type="Proteomes" id="UP000199391">
    <property type="component" value="Unassembled WGS sequence"/>
</dbReference>
<evidence type="ECO:0000313" key="2">
    <source>
        <dbReference type="EMBL" id="SFU57185.1"/>
    </source>
</evidence>
<reference evidence="3" key="1">
    <citation type="submission" date="2016-10" db="EMBL/GenBank/DDBJ databases">
        <authorList>
            <person name="Varghese N."/>
            <person name="Submissions S."/>
        </authorList>
    </citation>
    <scope>NUCLEOTIDE SEQUENCE [LARGE SCALE GENOMIC DNA]</scope>
    <source>
        <strain evidence="3">CGMCC 1.11014</strain>
    </source>
</reference>
<proteinExistence type="predicted"/>
<name>A0A1I7H906_9BURK</name>
<keyword evidence="3" id="KW-1185">Reference proteome</keyword>
<organism evidence="2 3">
    <name type="scientific">Pseudoduganella namucuonensis</name>
    <dbReference type="NCBI Taxonomy" id="1035707"/>
    <lineage>
        <taxon>Bacteria</taxon>
        <taxon>Pseudomonadati</taxon>
        <taxon>Pseudomonadota</taxon>
        <taxon>Betaproteobacteria</taxon>
        <taxon>Burkholderiales</taxon>
        <taxon>Oxalobacteraceae</taxon>
        <taxon>Telluria group</taxon>
        <taxon>Pseudoduganella</taxon>
    </lineage>
</organism>
<gene>
    <name evidence="2" type="ORF">SAMN05216552_100574</name>
</gene>